<sequence>MAASNSSFADTCSAAFPVFVGDYLGFCPFISITTHPVKVFVIEMIAAPILNLANGTPL</sequence>
<evidence type="ECO:0000313" key="2">
    <source>
        <dbReference type="Proteomes" id="UP000664132"/>
    </source>
</evidence>
<name>A0A8H7TBB7_9HELO</name>
<gene>
    <name evidence="1" type="ORF">IFR04_010141</name>
</gene>
<accession>A0A8H7TBB7</accession>
<dbReference type="EMBL" id="JAFJYH010000176">
    <property type="protein sequence ID" value="KAG4416739.1"/>
    <property type="molecule type" value="Genomic_DNA"/>
</dbReference>
<evidence type="ECO:0000313" key="1">
    <source>
        <dbReference type="EMBL" id="KAG4416739.1"/>
    </source>
</evidence>
<organism evidence="1 2">
    <name type="scientific">Cadophora malorum</name>
    <dbReference type="NCBI Taxonomy" id="108018"/>
    <lineage>
        <taxon>Eukaryota</taxon>
        <taxon>Fungi</taxon>
        <taxon>Dikarya</taxon>
        <taxon>Ascomycota</taxon>
        <taxon>Pezizomycotina</taxon>
        <taxon>Leotiomycetes</taxon>
        <taxon>Helotiales</taxon>
        <taxon>Ploettnerulaceae</taxon>
        <taxon>Cadophora</taxon>
    </lineage>
</organism>
<keyword evidence="2" id="KW-1185">Reference proteome</keyword>
<reference evidence="1" key="1">
    <citation type="submission" date="2021-02" db="EMBL/GenBank/DDBJ databases">
        <title>Genome sequence Cadophora malorum strain M34.</title>
        <authorList>
            <person name="Stefanovic E."/>
            <person name="Vu D."/>
            <person name="Scully C."/>
            <person name="Dijksterhuis J."/>
            <person name="Roader J."/>
            <person name="Houbraken J."/>
        </authorList>
    </citation>
    <scope>NUCLEOTIDE SEQUENCE</scope>
    <source>
        <strain evidence="1">M34</strain>
    </source>
</reference>
<dbReference type="Proteomes" id="UP000664132">
    <property type="component" value="Unassembled WGS sequence"/>
</dbReference>
<protein>
    <submittedName>
        <fullName evidence="1">Uncharacterized protein</fullName>
    </submittedName>
</protein>
<comment type="caution">
    <text evidence="1">The sequence shown here is derived from an EMBL/GenBank/DDBJ whole genome shotgun (WGS) entry which is preliminary data.</text>
</comment>
<dbReference type="AlphaFoldDB" id="A0A8H7TBB7"/>
<proteinExistence type="predicted"/>